<evidence type="ECO:0000313" key="2">
    <source>
        <dbReference type="Proteomes" id="UP001228905"/>
    </source>
</evidence>
<dbReference type="Proteomes" id="UP001228905">
    <property type="component" value="Unassembled WGS sequence"/>
</dbReference>
<dbReference type="EMBL" id="JAUSVS010000005">
    <property type="protein sequence ID" value="MDQ0465116.1"/>
    <property type="molecule type" value="Genomic_DNA"/>
</dbReference>
<keyword evidence="2" id="KW-1185">Reference proteome</keyword>
<dbReference type="RefSeq" id="WP_307350250.1">
    <property type="nucleotide sequence ID" value="NZ_JAUSVS010000005.1"/>
</dbReference>
<proteinExistence type="predicted"/>
<reference evidence="1 2" key="1">
    <citation type="submission" date="2023-07" db="EMBL/GenBank/DDBJ databases">
        <title>Genomic Encyclopedia of Type Strains, Phase IV (KMG-IV): sequencing the most valuable type-strain genomes for metagenomic binning, comparative biology and taxonomic classification.</title>
        <authorList>
            <person name="Goeker M."/>
        </authorList>
    </citation>
    <scope>NUCLEOTIDE SEQUENCE [LARGE SCALE GENOMIC DNA]</scope>
    <source>
        <strain evidence="1 2">DSM 18695</strain>
    </source>
</reference>
<sequence length="141" mass="15053">MTLLIALAGLSLIGADGVDRIRTCDPSEVIDSADGVVTTAADVVGSPDLGLVQVVDVQVKDRSHAPFVGHNSGTCRVKVIASYRGATPPEGVDIAYSWFWSDDGEATGFLPELGHVYLFSRLDASSGKWFDTTRMECLPRP</sequence>
<organism evidence="1 2">
    <name type="scientific">Caulobacter ginsengisoli</name>
    <dbReference type="NCBI Taxonomy" id="400775"/>
    <lineage>
        <taxon>Bacteria</taxon>
        <taxon>Pseudomonadati</taxon>
        <taxon>Pseudomonadota</taxon>
        <taxon>Alphaproteobacteria</taxon>
        <taxon>Caulobacterales</taxon>
        <taxon>Caulobacteraceae</taxon>
        <taxon>Caulobacter</taxon>
    </lineage>
</organism>
<gene>
    <name evidence="1" type="ORF">QO010_002900</name>
</gene>
<evidence type="ECO:0000313" key="1">
    <source>
        <dbReference type="EMBL" id="MDQ0465116.1"/>
    </source>
</evidence>
<comment type="caution">
    <text evidence="1">The sequence shown here is derived from an EMBL/GenBank/DDBJ whole genome shotgun (WGS) entry which is preliminary data.</text>
</comment>
<name>A0ABU0ISY4_9CAUL</name>
<protein>
    <submittedName>
        <fullName evidence="1">Uncharacterized protein</fullName>
    </submittedName>
</protein>
<accession>A0ABU0ISY4</accession>